<proteinExistence type="predicted"/>
<gene>
    <name evidence="2" type="ORF">HMPREF0682_1048</name>
</gene>
<comment type="caution">
    <text evidence="2">The sequence shown here is derived from an EMBL/GenBank/DDBJ whole genome shotgun (WGS) entry which is preliminary data.</text>
</comment>
<dbReference type="OrthoDB" id="5996503at2"/>
<name>U2S4S5_9ACTN</name>
<evidence type="ECO:0000313" key="3">
    <source>
        <dbReference type="Proteomes" id="UP000017052"/>
    </source>
</evidence>
<accession>U2S4S5</accession>
<organism evidence="2 3">
    <name type="scientific">Propionibacterium acidifaciens F0233</name>
    <dbReference type="NCBI Taxonomy" id="553198"/>
    <lineage>
        <taxon>Bacteria</taxon>
        <taxon>Bacillati</taxon>
        <taxon>Actinomycetota</taxon>
        <taxon>Actinomycetes</taxon>
        <taxon>Propionibacteriales</taxon>
        <taxon>Propionibacteriaceae</taxon>
        <taxon>Propionibacterium</taxon>
    </lineage>
</organism>
<keyword evidence="3" id="KW-1185">Reference proteome</keyword>
<dbReference type="AlphaFoldDB" id="U2S4S5"/>
<evidence type="ECO:0000313" key="2">
    <source>
        <dbReference type="EMBL" id="ERK60708.1"/>
    </source>
</evidence>
<sequence>MTHVLTNQDTSGIIPVVRREQENTGRALEQAGQAVVSARLSHREQESPVLTDGDPTPELPRRAAVESSSIAEQLRDVARLHDEGGLSDSEFTVAKSRLLGNL</sequence>
<dbReference type="EMBL" id="ACVN02000077">
    <property type="protein sequence ID" value="ERK60708.1"/>
    <property type="molecule type" value="Genomic_DNA"/>
</dbReference>
<reference evidence="2" key="1">
    <citation type="submission" date="2013-08" db="EMBL/GenBank/DDBJ databases">
        <authorList>
            <person name="Durkin A.S."/>
            <person name="Haft D.R."/>
            <person name="McCorrison J."/>
            <person name="Torralba M."/>
            <person name="Gillis M."/>
            <person name="Haft D.H."/>
            <person name="Methe B."/>
            <person name="Sutton G."/>
            <person name="Nelson K.E."/>
        </authorList>
    </citation>
    <scope>NUCLEOTIDE SEQUENCE [LARGE SCALE GENOMIC DNA]</scope>
    <source>
        <strain evidence="2">F0233</strain>
    </source>
</reference>
<dbReference type="RefSeq" id="WP_021796735.1">
    <property type="nucleotide sequence ID" value="NZ_ACVN02000077.1"/>
</dbReference>
<dbReference type="Proteomes" id="UP000017052">
    <property type="component" value="Unassembled WGS sequence"/>
</dbReference>
<dbReference type="GeneID" id="95359704"/>
<feature type="region of interest" description="Disordered" evidence="1">
    <location>
        <begin position="39"/>
        <end position="60"/>
    </location>
</feature>
<protein>
    <recommendedName>
        <fullName evidence="4">SHOCT domain-containing protein</fullName>
    </recommendedName>
</protein>
<evidence type="ECO:0000256" key="1">
    <source>
        <dbReference type="SAM" id="MobiDB-lite"/>
    </source>
</evidence>
<evidence type="ECO:0008006" key="4">
    <source>
        <dbReference type="Google" id="ProtNLM"/>
    </source>
</evidence>